<dbReference type="OMA" id="SAMNHIN"/>
<keyword evidence="5 6" id="KW-0539">Nucleus</keyword>
<evidence type="ECO:0000256" key="6">
    <source>
        <dbReference type="RuleBase" id="RU368021"/>
    </source>
</evidence>
<dbReference type="EMBL" id="HE612859">
    <property type="protein sequence ID" value="CCE62863.1"/>
    <property type="molecule type" value="Genomic_DNA"/>
</dbReference>
<dbReference type="SUPFAM" id="SSF48371">
    <property type="entry name" value="ARM repeat"/>
    <property type="match status" value="1"/>
</dbReference>
<dbReference type="KEGG" id="tpf:TPHA_0D02250"/>
<feature type="domain" description="Pre-rRNA-processing protein Ipi1 N-terminal" evidence="8">
    <location>
        <begin position="126"/>
        <end position="219"/>
    </location>
</feature>
<evidence type="ECO:0000313" key="9">
    <source>
        <dbReference type="EMBL" id="CCE62863.1"/>
    </source>
</evidence>
<dbReference type="Proteomes" id="UP000005666">
    <property type="component" value="Chromosome 4"/>
</dbReference>
<dbReference type="RefSeq" id="XP_003685297.1">
    <property type="nucleotide sequence ID" value="XM_003685249.1"/>
</dbReference>
<dbReference type="GO" id="GO:0005654">
    <property type="term" value="C:nucleoplasm"/>
    <property type="evidence" value="ECO:0007669"/>
    <property type="project" value="EnsemblFungi"/>
</dbReference>
<protein>
    <recommendedName>
        <fullName evidence="6">Pre-rRNA-processing protein</fullName>
    </recommendedName>
</protein>
<keyword evidence="6" id="KW-0690">Ribosome biogenesis</keyword>
<dbReference type="PANTHER" id="PTHR16056:SF2">
    <property type="entry name" value="TESTIS-EXPRESSED PROTEIN 10"/>
    <property type="match status" value="1"/>
</dbReference>
<dbReference type="GO" id="GO:0120330">
    <property type="term" value="C:rixosome complex"/>
    <property type="evidence" value="ECO:0007669"/>
    <property type="project" value="UniProtKB-UniRule"/>
</dbReference>
<dbReference type="Pfam" id="PF12333">
    <property type="entry name" value="Ipi1_N"/>
    <property type="match status" value="1"/>
</dbReference>
<feature type="compositionally biased region" description="Low complexity" evidence="7">
    <location>
        <begin position="274"/>
        <end position="286"/>
    </location>
</feature>
<dbReference type="HOGENOM" id="CLU_050252_2_0_1"/>
<proteinExistence type="inferred from homology"/>
<sequence>MGNSHRKQKLKIQDFKKKKLKVGKPQDKPSNLTDASFSSRTINIKKQYLETNSDLSKRLPLLKHHNNTVRKETIQLFQKMLPKIINSTLLSPLITKSIPLICDESRQVREAYVEFIDEIGKINPQVLQLHSKIFVLYISMSMTHIVPSIQADSSKVLGVLLKYCGEEICKQSWTKLLTGLLSVLGWGTVGKNEKSSIAHTRKKDAKTTNIHLQTLCEFIRWGCTDLTALNEEIDEEGNSVIENIKNPYLISKHPNPYEFLRLFDKVLTNKNKNENNADNNKTNESNNPRDSSSQHLTDP</sequence>
<evidence type="ECO:0000256" key="2">
    <source>
        <dbReference type="ARBA" id="ARBA00004123"/>
    </source>
</evidence>
<feature type="region of interest" description="Disordered" evidence="7">
    <location>
        <begin position="271"/>
        <end position="299"/>
    </location>
</feature>
<keyword evidence="6" id="KW-0698">rRNA processing</keyword>
<evidence type="ECO:0000256" key="5">
    <source>
        <dbReference type="ARBA" id="ARBA00023242"/>
    </source>
</evidence>
<dbReference type="GO" id="GO:0030174">
    <property type="term" value="P:regulation of DNA-templated DNA replication initiation"/>
    <property type="evidence" value="ECO:0007669"/>
    <property type="project" value="EnsemblFungi"/>
</dbReference>
<evidence type="ECO:0000313" key="10">
    <source>
        <dbReference type="Proteomes" id="UP000005666"/>
    </source>
</evidence>
<feature type="region of interest" description="Disordered" evidence="7">
    <location>
        <begin position="1"/>
        <end position="35"/>
    </location>
</feature>
<dbReference type="InterPro" id="IPR024679">
    <property type="entry name" value="Ipi1_N"/>
</dbReference>
<evidence type="ECO:0000256" key="7">
    <source>
        <dbReference type="SAM" id="MobiDB-lite"/>
    </source>
</evidence>
<comment type="subunit">
    <text evidence="4">Component of the RIX1 complex, composed of IPI1, RIX1/IPI2 and IPI3 in a 1:2:2 stoichiometry. The complex interacts (via RIX1) with MDN1 (via its hexameric AAA ATPase ring) and the pre-60S ribosome particles.</text>
</comment>
<organism evidence="9 10">
    <name type="scientific">Tetrapisispora phaffii (strain ATCC 24235 / CBS 4417 / NBRC 1672 / NRRL Y-8282 / UCD 70-5)</name>
    <name type="common">Yeast</name>
    <name type="synonym">Fabospora phaffii</name>
    <dbReference type="NCBI Taxonomy" id="1071381"/>
    <lineage>
        <taxon>Eukaryota</taxon>
        <taxon>Fungi</taxon>
        <taxon>Dikarya</taxon>
        <taxon>Ascomycota</taxon>
        <taxon>Saccharomycotina</taxon>
        <taxon>Saccharomycetes</taxon>
        <taxon>Saccharomycetales</taxon>
        <taxon>Saccharomycetaceae</taxon>
        <taxon>Tetrapisispora</taxon>
    </lineage>
</organism>
<name>G8BSP2_TETPH</name>
<dbReference type="eggNOG" id="KOG2149">
    <property type="taxonomic scope" value="Eukaryota"/>
</dbReference>
<dbReference type="OrthoDB" id="361362at2759"/>
<feature type="compositionally biased region" description="Polar residues" evidence="7">
    <location>
        <begin position="288"/>
        <end position="299"/>
    </location>
</feature>
<evidence type="ECO:0000256" key="4">
    <source>
        <dbReference type="ARBA" id="ARBA00011141"/>
    </source>
</evidence>
<comment type="similarity">
    <text evidence="3 6">Belongs to the IPI1/TEX10 family.</text>
</comment>
<dbReference type="STRING" id="1071381.G8BSP2"/>
<dbReference type="InterPro" id="IPR011989">
    <property type="entry name" value="ARM-like"/>
</dbReference>
<comment type="function">
    <text evidence="1 6">Component of the RIX1 complex required for processing of ITS2 sequences from 35S pre-rRNA.</text>
</comment>
<reference evidence="9 10" key="1">
    <citation type="journal article" date="2011" name="Proc. Natl. Acad. Sci. U.S.A.">
        <title>Evolutionary erosion of yeast sex chromosomes by mating-type switching accidents.</title>
        <authorList>
            <person name="Gordon J.L."/>
            <person name="Armisen D."/>
            <person name="Proux-Wera E."/>
            <person name="Oheigeartaigh S.S."/>
            <person name="Byrne K.P."/>
            <person name="Wolfe K.H."/>
        </authorList>
    </citation>
    <scope>NUCLEOTIDE SEQUENCE [LARGE SCALE GENOMIC DNA]</scope>
    <source>
        <strain evidence="10">ATCC 24235 / CBS 4417 / NBRC 1672 / NRRL Y-8282 / UCD 70-5</strain>
    </source>
</reference>
<feature type="compositionally biased region" description="Basic residues" evidence="7">
    <location>
        <begin position="1"/>
        <end position="22"/>
    </location>
</feature>
<dbReference type="Gene3D" id="1.25.10.10">
    <property type="entry name" value="Leucine-rich Repeat Variant"/>
    <property type="match status" value="1"/>
</dbReference>
<dbReference type="PANTHER" id="PTHR16056">
    <property type="entry name" value="REGULATOR OF MICROTUBULE DYNAMICS PROTEIN"/>
    <property type="match status" value="1"/>
</dbReference>
<accession>G8BSP2</accession>
<dbReference type="InterPro" id="IPR016024">
    <property type="entry name" value="ARM-type_fold"/>
</dbReference>
<dbReference type="GO" id="GO:0003682">
    <property type="term" value="F:chromatin binding"/>
    <property type="evidence" value="ECO:0007669"/>
    <property type="project" value="EnsemblFungi"/>
</dbReference>
<dbReference type="GeneID" id="11534131"/>
<dbReference type="AlphaFoldDB" id="G8BSP2"/>
<dbReference type="GO" id="GO:0000463">
    <property type="term" value="P:maturation of LSU-rRNA from tricistronic rRNA transcript (SSU-rRNA, 5.8S rRNA, LSU-rRNA)"/>
    <property type="evidence" value="ECO:0007669"/>
    <property type="project" value="EnsemblFungi"/>
</dbReference>
<comment type="subcellular location">
    <subcellularLocation>
        <location evidence="2 6">Nucleus</location>
    </subcellularLocation>
</comment>
<dbReference type="GO" id="GO:0000027">
    <property type="term" value="P:ribosomal large subunit assembly"/>
    <property type="evidence" value="ECO:0007669"/>
    <property type="project" value="EnsemblFungi"/>
</dbReference>
<evidence type="ECO:0000256" key="3">
    <source>
        <dbReference type="ARBA" id="ARBA00006427"/>
    </source>
</evidence>
<keyword evidence="10" id="KW-1185">Reference proteome</keyword>
<dbReference type="GO" id="GO:0006267">
    <property type="term" value="P:pre-replicative complex assembly involved in nuclear cell cycle DNA replication"/>
    <property type="evidence" value="ECO:0007669"/>
    <property type="project" value="EnsemblFungi"/>
</dbReference>
<gene>
    <name evidence="9" type="primary">TPHA0D02250</name>
    <name evidence="9" type="ordered locus">TPHA_0D02250</name>
</gene>
<evidence type="ECO:0000259" key="8">
    <source>
        <dbReference type="Pfam" id="PF12333"/>
    </source>
</evidence>
<dbReference type="GO" id="GO:0005829">
    <property type="term" value="C:cytosol"/>
    <property type="evidence" value="ECO:0007669"/>
    <property type="project" value="EnsemblFungi"/>
</dbReference>
<evidence type="ECO:0000256" key="1">
    <source>
        <dbReference type="ARBA" id="ARBA00002355"/>
    </source>
</evidence>